<reference evidence="1" key="1">
    <citation type="submission" date="2022-11" db="EMBL/GenBank/DDBJ databases">
        <title>Genome Sequence of Boeremia exigua.</title>
        <authorList>
            <person name="Buettner E."/>
        </authorList>
    </citation>
    <scope>NUCLEOTIDE SEQUENCE</scope>
    <source>
        <strain evidence="1">CU02</strain>
    </source>
</reference>
<protein>
    <submittedName>
        <fullName evidence="1">Uncharacterized protein</fullName>
    </submittedName>
</protein>
<dbReference type="EMBL" id="JAPHNI010000128">
    <property type="protein sequence ID" value="KAJ8115672.1"/>
    <property type="molecule type" value="Genomic_DNA"/>
</dbReference>
<evidence type="ECO:0000313" key="2">
    <source>
        <dbReference type="Proteomes" id="UP001153331"/>
    </source>
</evidence>
<gene>
    <name evidence="1" type="ORF">OPT61_g2742</name>
</gene>
<evidence type="ECO:0000313" key="1">
    <source>
        <dbReference type="EMBL" id="KAJ8115672.1"/>
    </source>
</evidence>
<proteinExistence type="predicted"/>
<name>A0ACC2IKH3_9PLEO</name>
<sequence length="256" mass="28605">MFVPQPYTRQHTSGTSRNLLSLDCSADLRSYRRDLGPGVQAKCFEKTSDTIRAQLDDHRAFLLRHRQKGQASGLPSPVPRLEVLQSHTMPSQNAVPPQMTAPTNNYHTAFHPRPLQILSQPHAPQRAPAPRPQEPVPGNVATYPIDLQRALQQCAQYGNKYEPDNVYEVVVEIDSEYMKDSREVVGTFKRLQEANMHVARVYLDDGYYDSGSDATYEVEDGVSLKISVMTDGSTGGYTTISVKEVTAMPSARSNRR</sequence>
<comment type="caution">
    <text evidence="1">The sequence shown here is derived from an EMBL/GenBank/DDBJ whole genome shotgun (WGS) entry which is preliminary data.</text>
</comment>
<organism evidence="1 2">
    <name type="scientific">Boeremia exigua</name>
    <dbReference type="NCBI Taxonomy" id="749465"/>
    <lineage>
        <taxon>Eukaryota</taxon>
        <taxon>Fungi</taxon>
        <taxon>Dikarya</taxon>
        <taxon>Ascomycota</taxon>
        <taxon>Pezizomycotina</taxon>
        <taxon>Dothideomycetes</taxon>
        <taxon>Pleosporomycetidae</taxon>
        <taxon>Pleosporales</taxon>
        <taxon>Pleosporineae</taxon>
        <taxon>Didymellaceae</taxon>
        <taxon>Boeremia</taxon>
    </lineage>
</organism>
<keyword evidence="2" id="KW-1185">Reference proteome</keyword>
<dbReference type="Proteomes" id="UP001153331">
    <property type="component" value="Unassembled WGS sequence"/>
</dbReference>
<accession>A0ACC2IKH3</accession>